<evidence type="ECO:0000256" key="10">
    <source>
        <dbReference type="ARBA" id="ARBA00023136"/>
    </source>
</evidence>
<dbReference type="SUPFAM" id="SSF50998">
    <property type="entry name" value="Quinoprotein alcohol dehydrogenase-like"/>
    <property type="match status" value="1"/>
</dbReference>
<evidence type="ECO:0000256" key="2">
    <source>
        <dbReference type="ARBA" id="ARBA00022448"/>
    </source>
</evidence>
<keyword evidence="7" id="KW-0931">ER-Golgi transport</keyword>
<dbReference type="GeneID" id="6013916"/>
<evidence type="ECO:0000256" key="1">
    <source>
        <dbReference type="ARBA" id="ARBA00004648"/>
    </source>
</evidence>
<dbReference type="eggNOG" id="KOG0771">
    <property type="taxonomic scope" value="Eukaryota"/>
</dbReference>
<dbReference type="STRING" id="240176.A8NY73"/>
<evidence type="ECO:0000256" key="9">
    <source>
        <dbReference type="ARBA" id="ARBA00022989"/>
    </source>
</evidence>
<dbReference type="InParanoid" id="A8NY73"/>
<evidence type="ECO:0008006" key="14">
    <source>
        <dbReference type="Google" id="ProtNLM"/>
    </source>
</evidence>
<dbReference type="OMA" id="KAHEFPP"/>
<name>A8NY73_COPC7</name>
<dbReference type="AlphaFoldDB" id="A8NY73"/>
<comment type="caution">
    <text evidence="12">The sequence shown here is derived from an EMBL/GenBank/DDBJ whole genome shotgun (WGS) entry which is preliminary data.</text>
</comment>
<evidence type="ECO:0000256" key="8">
    <source>
        <dbReference type="ARBA" id="ARBA00022927"/>
    </source>
</evidence>
<dbReference type="EMBL" id="AACS02000005">
    <property type="protein sequence ID" value="EAU84276.2"/>
    <property type="molecule type" value="Genomic_DNA"/>
</dbReference>
<dbReference type="VEuPathDB" id="FungiDB:CC1G_01272"/>
<keyword evidence="3" id="KW-0853">WD repeat</keyword>
<dbReference type="KEGG" id="cci:CC1G_01272"/>
<evidence type="ECO:0000256" key="5">
    <source>
        <dbReference type="ARBA" id="ARBA00022737"/>
    </source>
</evidence>
<dbReference type="GO" id="GO:0005789">
    <property type="term" value="C:endoplasmic reticulum membrane"/>
    <property type="evidence" value="ECO:0007669"/>
    <property type="project" value="UniProtKB-SubCell"/>
</dbReference>
<evidence type="ECO:0000256" key="3">
    <source>
        <dbReference type="ARBA" id="ARBA00022574"/>
    </source>
</evidence>
<keyword evidence="2" id="KW-0813">Transport</keyword>
<organism evidence="12 13">
    <name type="scientific">Coprinopsis cinerea (strain Okayama-7 / 130 / ATCC MYA-4618 / FGSC 9003)</name>
    <name type="common">Inky cap fungus</name>
    <name type="synonym">Hormographiella aspergillata</name>
    <dbReference type="NCBI Taxonomy" id="240176"/>
    <lineage>
        <taxon>Eukaryota</taxon>
        <taxon>Fungi</taxon>
        <taxon>Dikarya</taxon>
        <taxon>Basidiomycota</taxon>
        <taxon>Agaricomycotina</taxon>
        <taxon>Agaricomycetes</taxon>
        <taxon>Agaricomycetidae</taxon>
        <taxon>Agaricales</taxon>
        <taxon>Agaricineae</taxon>
        <taxon>Psathyrellaceae</taxon>
        <taxon>Coprinopsis</taxon>
    </lineage>
</organism>
<keyword evidence="6" id="KW-0256">Endoplasmic reticulum</keyword>
<protein>
    <recommendedName>
        <fullName evidence="14">WD40 repeat-like protein</fullName>
    </recommendedName>
</protein>
<dbReference type="GO" id="GO:0006888">
    <property type="term" value="P:endoplasmic reticulum to Golgi vesicle-mediated transport"/>
    <property type="evidence" value="ECO:0007669"/>
    <property type="project" value="TreeGrafter"/>
</dbReference>
<dbReference type="HOGENOM" id="CLU_037666_0_0_1"/>
<sequence length="350" mass="37928">MRPRHTQHPLPSFPVYSCTFLSDNKVVLGGGGGATRSGIKNKLRLYEVTDTLEIHQKTEFELEKGEDAPMSMAVHAESNTIVCGINSTEEKLEKGLNENCRIYTVNDSSISPLRTQSTLPGGDLEDYQKVTVLSPDGSVLAVAGAHDLSLLSYPSLRPVANPIHTEKEIYDVAFGANLLIVATTHNLLVYELPSTSQPSSPTASKKKGKNKTSTVNGEKQAPSSLTLKKTVDLPSSLVGEGATFRSIRIHPSNDKVAYTLINTVPPRSRSKKTASRQGYAVKWNTDSWTPEKSRKIGDKGVTCFDISPNGRFLGFGSSDLSIGMVDATTLAFTLALCYYLESPRVPSNGH</sequence>
<keyword evidence="8" id="KW-0653">Protein transport</keyword>
<dbReference type="Proteomes" id="UP000001861">
    <property type="component" value="Unassembled WGS sequence"/>
</dbReference>
<comment type="subcellular location">
    <subcellularLocation>
        <location evidence="1">Endoplasmic reticulum membrane</location>
        <topology evidence="1">Single-pass type II membrane protein</topology>
    </subcellularLocation>
</comment>
<proteinExistence type="predicted"/>
<evidence type="ECO:0000313" key="12">
    <source>
        <dbReference type="EMBL" id="EAU84276.2"/>
    </source>
</evidence>
<keyword evidence="9" id="KW-1133">Transmembrane helix</keyword>
<evidence type="ECO:0000256" key="7">
    <source>
        <dbReference type="ARBA" id="ARBA00022892"/>
    </source>
</evidence>
<evidence type="ECO:0000313" key="13">
    <source>
        <dbReference type="Proteomes" id="UP000001861"/>
    </source>
</evidence>
<dbReference type="GO" id="GO:0015031">
    <property type="term" value="P:protein transport"/>
    <property type="evidence" value="ECO:0007669"/>
    <property type="project" value="UniProtKB-KW"/>
</dbReference>
<dbReference type="Gene3D" id="2.130.10.10">
    <property type="entry name" value="YVTN repeat-like/Quinoprotein amine dehydrogenase"/>
    <property type="match status" value="1"/>
</dbReference>
<dbReference type="GO" id="GO:0003400">
    <property type="term" value="P:regulation of COPII vesicle coating"/>
    <property type="evidence" value="ECO:0007669"/>
    <property type="project" value="TreeGrafter"/>
</dbReference>
<reference evidence="12 13" key="1">
    <citation type="journal article" date="2010" name="Proc. Natl. Acad. Sci. U.S.A.">
        <title>Insights into evolution of multicellular fungi from the assembled chromosomes of the mushroom Coprinopsis cinerea (Coprinus cinereus).</title>
        <authorList>
            <person name="Stajich J.E."/>
            <person name="Wilke S.K."/>
            <person name="Ahren D."/>
            <person name="Au C.H."/>
            <person name="Birren B.W."/>
            <person name="Borodovsky M."/>
            <person name="Burns C."/>
            <person name="Canback B."/>
            <person name="Casselton L.A."/>
            <person name="Cheng C.K."/>
            <person name="Deng J."/>
            <person name="Dietrich F.S."/>
            <person name="Fargo D.C."/>
            <person name="Farman M.L."/>
            <person name="Gathman A.C."/>
            <person name="Goldberg J."/>
            <person name="Guigo R."/>
            <person name="Hoegger P.J."/>
            <person name="Hooker J.B."/>
            <person name="Huggins A."/>
            <person name="James T.Y."/>
            <person name="Kamada T."/>
            <person name="Kilaru S."/>
            <person name="Kodira C."/>
            <person name="Kues U."/>
            <person name="Kupfer D."/>
            <person name="Kwan H.S."/>
            <person name="Lomsadze A."/>
            <person name="Li W."/>
            <person name="Lilly W.W."/>
            <person name="Ma L.J."/>
            <person name="Mackey A.J."/>
            <person name="Manning G."/>
            <person name="Martin F."/>
            <person name="Muraguchi H."/>
            <person name="Natvig D.O."/>
            <person name="Palmerini H."/>
            <person name="Ramesh M.A."/>
            <person name="Rehmeyer C.J."/>
            <person name="Roe B.A."/>
            <person name="Shenoy N."/>
            <person name="Stanke M."/>
            <person name="Ter-Hovhannisyan V."/>
            <person name="Tunlid A."/>
            <person name="Velagapudi R."/>
            <person name="Vision T.J."/>
            <person name="Zeng Q."/>
            <person name="Zolan M.E."/>
            <person name="Pukkila P.J."/>
        </authorList>
    </citation>
    <scope>NUCLEOTIDE SEQUENCE [LARGE SCALE GENOMIC DNA]</scope>
    <source>
        <strain evidence="13">Okayama-7 / 130 / ATCC MYA-4618 / FGSC 9003</strain>
    </source>
</reference>
<evidence type="ECO:0000256" key="11">
    <source>
        <dbReference type="SAM" id="MobiDB-lite"/>
    </source>
</evidence>
<dbReference type="RefSeq" id="XP_001837360.2">
    <property type="nucleotide sequence ID" value="XM_001837308.2"/>
</dbReference>
<keyword evidence="10" id="KW-0472">Membrane</keyword>
<dbReference type="InterPro" id="IPR015943">
    <property type="entry name" value="WD40/YVTN_repeat-like_dom_sf"/>
</dbReference>
<gene>
    <name evidence="12" type="ORF">CC1G_01272</name>
</gene>
<dbReference type="InterPro" id="IPR011047">
    <property type="entry name" value="Quinoprotein_ADH-like_sf"/>
</dbReference>
<dbReference type="PANTHER" id="PTHR23284">
    <property type="entry name" value="PROLACTIN REGULATORY ELEMENT BINDING PROTEIN"/>
    <property type="match status" value="1"/>
</dbReference>
<keyword evidence="5" id="KW-0677">Repeat</keyword>
<evidence type="ECO:0000256" key="4">
    <source>
        <dbReference type="ARBA" id="ARBA00022692"/>
    </source>
</evidence>
<feature type="region of interest" description="Disordered" evidence="11">
    <location>
        <begin position="194"/>
        <end position="223"/>
    </location>
</feature>
<accession>A8NY73</accession>
<evidence type="ECO:0000256" key="6">
    <source>
        <dbReference type="ARBA" id="ARBA00022824"/>
    </source>
</evidence>
<dbReference type="PANTHER" id="PTHR23284:SF0">
    <property type="entry name" value="PROLACTIN REGULATORY ELEMENT-BINDING PROTEIN"/>
    <property type="match status" value="1"/>
</dbReference>
<dbReference type="InterPro" id="IPR045260">
    <property type="entry name" value="Sec12-like"/>
</dbReference>
<dbReference type="OrthoDB" id="2013972at2759"/>
<dbReference type="GO" id="GO:0005085">
    <property type="term" value="F:guanyl-nucleotide exchange factor activity"/>
    <property type="evidence" value="ECO:0007669"/>
    <property type="project" value="InterPro"/>
</dbReference>
<feature type="compositionally biased region" description="Low complexity" evidence="11">
    <location>
        <begin position="194"/>
        <end position="203"/>
    </location>
</feature>
<keyword evidence="4" id="KW-0812">Transmembrane</keyword>
<keyword evidence="13" id="KW-1185">Reference proteome</keyword>
<feature type="compositionally biased region" description="Polar residues" evidence="11">
    <location>
        <begin position="211"/>
        <end position="223"/>
    </location>
</feature>